<name>A0A0N0IW37_CHRID</name>
<dbReference type="AlphaFoldDB" id="A0A0N0IW37"/>
<reference evidence="2" key="2">
    <citation type="submission" date="2015-09" db="EMBL/GenBank/DDBJ databases">
        <title>Draft genome sequence of a multidrug-resistant Chryseobacterium indologenes isolate from Malaysia.</title>
        <authorList>
            <person name="Yu C.Y."/>
            <person name="Ang G.Y."/>
            <person name="Chan K.-G."/>
        </authorList>
    </citation>
    <scope>NUCLEOTIDE SEQUENCE [LARGE SCALE GENOMIC DNA]</scope>
    <source>
        <strain evidence="2">CI_885</strain>
    </source>
</reference>
<reference evidence="1 2" key="1">
    <citation type="journal article" date="2015" name="Genom Data">
        <title>Draft genome sequence of a multidrug-resistant Chryseobacterium indologenes isolate from Malaysia.</title>
        <authorList>
            <person name="Yu C.Y."/>
            <person name="Ang G.Y."/>
            <person name="Cheng H.J."/>
            <person name="Cheong Y.M."/>
            <person name="Yin W.F."/>
            <person name="Chan K.G."/>
        </authorList>
    </citation>
    <scope>NUCLEOTIDE SEQUENCE [LARGE SCALE GENOMIC DNA]</scope>
    <source>
        <strain evidence="1 2">CI_885</strain>
    </source>
</reference>
<accession>A0A0N0IW37</accession>
<comment type="caution">
    <text evidence="1">The sequence shown here is derived from an EMBL/GenBank/DDBJ whole genome shotgun (WGS) entry which is preliminary data.</text>
</comment>
<sequence length="78" mass="8944">MSNYIAMFQYSKDTFSVIHSPNLIPEINDTATVYHKTLLHKPNRTDNKLNIIEIIETREHKTDPASSITIVRCEAQAD</sequence>
<dbReference type="EMBL" id="LJOD01000007">
    <property type="protein sequence ID" value="KPE51004.1"/>
    <property type="molecule type" value="Genomic_DNA"/>
</dbReference>
<organism evidence="1 2">
    <name type="scientific">Chryseobacterium indologenes</name>
    <name type="common">Flavobacterium indologenes</name>
    <dbReference type="NCBI Taxonomy" id="253"/>
    <lineage>
        <taxon>Bacteria</taxon>
        <taxon>Pseudomonadati</taxon>
        <taxon>Bacteroidota</taxon>
        <taxon>Flavobacteriia</taxon>
        <taxon>Flavobacteriales</taxon>
        <taxon>Weeksellaceae</taxon>
        <taxon>Chryseobacterium group</taxon>
        <taxon>Chryseobacterium</taxon>
    </lineage>
</organism>
<protein>
    <submittedName>
        <fullName evidence="1">Uncharacterized protein</fullName>
    </submittedName>
</protein>
<evidence type="ECO:0000313" key="1">
    <source>
        <dbReference type="EMBL" id="KPE51004.1"/>
    </source>
</evidence>
<dbReference type="OrthoDB" id="9919529at2"/>
<dbReference type="RefSeq" id="WP_062699766.1">
    <property type="nucleotide sequence ID" value="NZ_LJOD01000007.1"/>
</dbReference>
<dbReference type="PATRIC" id="fig|253.9.peg.4354"/>
<gene>
    <name evidence="1" type="ORF">AOB46_12510</name>
</gene>
<evidence type="ECO:0000313" key="2">
    <source>
        <dbReference type="Proteomes" id="UP000037953"/>
    </source>
</evidence>
<dbReference type="Proteomes" id="UP000037953">
    <property type="component" value="Unassembled WGS sequence"/>
</dbReference>
<proteinExistence type="predicted"/>